<evidence type="ECO:0000259" key="1">
    <source>
        <dbReference type="Pfam" id="PF00462"/>
    </source>
</evidence>
<dbReference type="CDD" id="cd02976">
    <property type="entry name" value="NrdH"/>
    <property type="match status" value="1"/>
</dbReference>
<dbReference type="PROSITE" id="PS51354">
    <property type="entry name" value="GLUTAREDOXIN_2"/>
    <property type="match status" value="1"/>
</dbReference>
<sequence>MRTLFTPVTVYTQRKCVPCERVKEQLTKAGIEFEAVDIGLNEEACIYVTDVLNARSTPVIVTDTHEPIIGNDPEKLAELIEYYTASETGV</sequence>
<dbReference type="PANTHER" id="PTHR34386">
    <property type="entry name" value="GLUTAREDOXIN"/>
    <property type="match status" value="1"/>
</dbReference>
<dbReference type="RefSeq" id="YP_010062090.1">
    <property type="nucleotide sequence ID" value="NC_054790.1"/>
</dbReference>
<dbReference type="EMBL" id="MN234188">
    <property type="protein sequence ID" value="QFG10424.1"/>
    <property type="molecule type" value="Genomic_DNA"/>
</dbReference>
<dbReference type="SUPFAM" id="SSF52833">
    <property type="entry name" value="Thioredoxin-like"/>
    <property type="match status" value="1"/>
</dbReference>
<accession>A0A5J6TK79</accession>
<keyword evidence="3" id="KW-1185">Reference proteome</keyword>
<evidence type="ECO:0000313" key="3">
    <source>
        <dbReference type="Proteomes" id="UP000327026"/>
    </source>
</evidence>
<reference evidence="2 3" key="1">
    <citation type="submission" date="2019-07" db="EMBL/GenBank/DDBJ databases">
        <authorList>
            <person name="Garlena R.A."/>
            <person name="Russell D.A."/>
            <person name="Pope W.H."/>
            <person name="Jacobs-Sera D."/>
            <person name="Hatfull G.F."/>
        </authorList>
    </citation>
    <scope>NUCLEOTIDE SEQUENCE [LARGE SCALE GENOMIC DNA]</scope>
</reference>
<name>A0A5J6TK79_9CAUD</name>
<dbReference type="Proteomes" id="UP000327026">
    <property type="component" value="Segment"/>
</dbReference>
<dbReference type="Gene3D" id="3.40.30.10">
    <property type="entry name" value="Glutaredoxin"/>
    <property type="match status" value="1"/>
</dbReference>
<evidence type="ECO:0000313" key="2">
    <source>
        <dbReference type="EMBL" id="QFG10424.1"/>
    </source>
</evidence>
<gene>
    <name evidence="2" type="primary">54</name>
    <name evidence="2" type="ORF">PBI_ANTHONY_54</name>
</gene>
<proteinExistence type="predicted"/>
<dbReference type="Pfam" id="PF00462">
    <property type="entry name" value="Glutaredoxin"/>
    <property type="match status" value="1"/>
</dbReference>
<dbReference type="InterPro" id="IPR051548">
    <property type="entry name" value="Grx-like_ET"/>
</dbReference>
<feature type="domain" description="Glutaredoxin" evidence="1">
    <location>
        <begin position="8"/>
        <end position="63"/>
    </location>
</feature>
<dbReference type="InterPro" id="IPR036249">
    <property type="entry name" value="Thioredoxin-like_sf"/>
</dbReference>
<dbReference type="GeneID" id="64871724"/>
<organism evidence="2 3">
    <name type="scientific">Mycobacterium phage Anthony</name>
    <dbReference type="NCBI Taxonomy" id="2599857"/>
    <lineage>
        <taxon>Viruses</taxon>
        <taxon>Duplodnaviria</taxon>
        <taxon>Heunggongvirae</taxon>
        <taxon>Uroviricota</taxon>
        <taxon>Caudoviricetes</taxon>
        <taxon>Anthonyvirus</taxon>
        <taxon>Anthonyvirus anthony</taxon>
    </lineage>
</organism>
<dbReference type="GO" id="GO:0009055">
    <property type="term" value="F:electron transfer activity"/>
    <property type="evidence" value="ECO:0007669"/>
    <property type="project" value="TreeGrafter"/>
</dbReference>
<protein>
    <submittedName>
        <fullName evidence="2">NrdH-like glutaredoxin</fullName>
    </submittedName>
</protein>
<dbReference type="InterPro" id="IPR002109">
    <property type="entry name" value="Glutaredoxin"/>
</dbReference>
<dbReference type="PANTHER" id="PTHR34386:SF1">
    <property type="entry name" value="GLUTAREDOXIN-LIKE PROTEIN NRDH"/>
    <property type="match status" value="1"/>
</dbReference>
<dbReference type="KEGG" id="vg:64871724"/>